<feature type="active site" evidence="6">
    <location>
        <position position="184"/>
    </location>
</feature>
<dbReference type="Pfam" id="PF01263">
    <property type="entry name" value="Aldose_epim"/>
    <property type="match status" value="1"/>
</dbReference>
<dbReference type="AlphaFoldDB" id="A0A9P4VN70"/>
<evidence type="ECO:0000256" key="7">
    <source>
        <dbReference type="PIRSR" id="PIRSR016020-2"/>
    </source>
</evidence>
<sequence>MVERSHKPGPISATTASSLPQAQVNVSDDNSKVTATIPSGDTVEVLLYGATIISWKSNGTENFWVSDAAKLDGSKPVRGGVPVVFPVFGPPPKNHATSSLPQHGFARNSRWEYLGKSTSESASDDSVKMDFGLYSAGLSEEAKKAWPYDFGLVYSVTLTKGELSTILTVRNEGKEGFDFNVLLHTYLRIKDISTTTISGLLGTSYVDKVLDARESTESNSDLRITGETDRVYKSLAQDTTTVVENGSPRFDVVRKNFRDTVIWNPWTEKAKGMGDFEPKTGWREMLCVEVGSVAEWVRVEEGESWEAGQTIKSLV</sequence>
<dbReference type="GO" id="GO:0047938">
    <property type="term" value="F:glucose-6-phosphate 1-epimerase activity"/>
    <property type="evidence" value="ECO:0007669"/>
    <property type="project" value="UniProtKB-UniRule"/>
</dbReference>
<evidence type="ECO:0000256" key="8">
    <source>
        <dbReference type="SAM" id="MobiDB-lite"/>
    </source>
</evidence>
<feature type="binding site" evidence="7">
    <location>
        <position position="78"/>
    </location>
    <ligand>
        <name>substrate</name>
    </ligand>
</feature>
<dbReference type="Gene3D" id="2.70.98.10">
    <property type="match status" value="1"/>
</dbReference>
<dbReference type="InterPro" id="IPR025532">
    <property type="entry name" value="G6P_1-epimerase"/>
</dbReference>
<keyword evidence="4 5" id="KW-0413">Isomerase</keyword>
<organism evidence="9 10">
    <name type="scientific">Patellaria atrata CBS 101060</name>
    <dbReference type="NCBI Taxonomy" id="1346257"/>
    <lineage>
        <taxon>Eukaryota</taxon>
        <taxon>Fungi</taxon>
        <taxon>Dikarya</taxon>
        <taxon>Ascomycota</taxon>
        <taxon>Pezizomycotina</taxon>
        <taxon>Dothideomycetes</taxon>
        <taxon>Dothideomycetes incertae sedis</taxon>
        <taxon>Patellariales</taxon>
        <taxon>Patellariaceae</taxon>
        <taxon>Patellaria</taxon>
    </lineage>
</organism>
<dbReference type="OrthoDB" id="1659429at2759"/>
<dbReference type="PANTHER" id="PTHR11122">
    <property type="entry name" value="APOSPORY-ASSOCIATED PROTEIN C-RELATED"/>
    <property type="match status" value="1"/>
</dbReference>
<dbReference type="GO" id="GO:0005975">
    <property type="term" value="P:carbohydrate metabolic process"/>
    <property type="evidence" value="ECO:0007669"/>
    <property type="project" value="InterPro"/>
</dbReference>
<dbReference type="PANTHER" id="PTHR11122:SF13">
    <property type="entry name" value="GLUCOSE-6-PHOSPHATE 1-EPIMERASE"/>
    <property type="match status" value="1"/>
</dbReference>
<dbReference type="SUPFAM" id="SSF74650">
    <property type="entry name" value="Galactose mutarotase-like"/>
    <property type="match status" value="1"/>
</dbReference>
<feature type="binding site" evidence="7">
    <location>
        <position position="107"/>
    </location>
    <ligand>
        <name>substrate</name>
    </ligand>
</feature>
<comment type="similarity">
    <text evidence="2 5">Belongs to the glucose-6-phosphate 1-epimerase family.</text>
</comment>
<keyword evidence="10" id="KW-1185">Reference proteome</keyword>
<dbReference type="InterPro" id="IPR014718">
    <property type="entry name" value="GH-type_carb-bd"/>
</dbReference>
<dbReference type="GO" id="GO:0005737">
    <property type="term" value="C:cytoplasm"/>
    <property type="evidence" value="ECO:0007669"/>
    <property type="project" value="TreeGrafter"/>
</dbReference>
<dbReference type="EMBL" id="MU006099">
    <property type="protein sequence ID" value="KAF2837418.1"/>
    <property type="molecule type" value="Genomic_DNA"/>
</dbReference>
<comment type="catalytic activity">
    <reaction evidence="1">
        <text>alpha-D-glucose 6-phosphate = beta-D-glucose 6-phosphate</text>
        <dbReference type="Rhea" id="RHEA:16249"/>
        <dbReference type="ChEBI" id="CHEBI:58225"/>
        <dbReference type="ChEBI" id="CHEBI:58247"/>
        <dbReference type="EC" id="5.1.3.15"/>
    </reaction>
</comment>
<comment type="caution">
    <text evidence="9">The sequence shown here is derived from an EMBL/GenBank/DDBJ whole genome shotgun (WGS) entry which is preliminary data.</text>
</comment>
<feature type="binding site" evidence="7">
    <location>
        <position position="102"/>
    </location>
    <ligand>
        <name>substrate</name>
    </ligand>
</feature>
<evidence type="ECO:0000256" key="3">
    <source>
        <dbReference type="ARBA" id="ARBA00012083"/>
    </source>
</evidence>
<feature type="region of interest" description="Disordered" evidence="8">
    <location>
        <begin position="1"/>
        <end position="25"/>
    </location>
</feature>
<evidence type="ECO:0000313" key="9">
    <source>
        <dbReference type="EMBL" id="KAF2837418.1"/>
    </source>
</evidence>
<proteinExistence type="inferred from homology"/>
<dbReference type="InterPro" id="IPR008183">
    <property type="entry name" value="Aldose_1/G6P_1-epimerase"/>
</dbReference>
<gene>
    <name evidence="9" type="ORF">M501DRAFT_986234</name>
</gene>
<accession>A0A9P4VN70</accession>
<evidence type="ECO:0000256" key="5">
    <source>
        <dbReference type="PIRNR" id="PIRNR016020"/>
    </source>
</evidence>
<protein>
    <recommendedName>
        <fullName evidence="3 5">Glucose-6-phosphate 1-epimerase</fullName>
        <ecNumber evidence="3 5">5.1.3.15</ecNumber>
    </recommendedName>
</protein>
<dbReference type="PIRSF" id="PIRSF016020">
    <property type="entry name" value="PHexose_mutarotase"/>
    <property type="match status" value="1"/>
</dbReference>
<comment type="function">
    <text evidence="5">Catalyzes the interconversion between the alpha and beta anomers from at least three hexose 6-phosphate sugars (Glc6P, Gal6P, and Man6P).</text>
</comment>
<evidence type="ECO:0000256" key="6">
    <source>
        <dbReference type="PIRSR" id="PIRSR016020-1"/>
    </source>
</evidence>
<evidence type="ECO:0000256" key="4">
    <source>
        <dbReference type="ARBA" id="ARBA00023235"/>
    </source>
</evidence>
<name>A0A9P4VN70_9PEZI</name>
<dbReference type="InterPro" id="IPR011013">
    <property type="entry name" value="Gal_mutarotase_sf_dom"/>
</dbReference>
<dbReference type="CDD" id="cd09020">
    <property type="entry name" value="D-hex-6-P-epi_like"/>
    <property type="match status" value="1"/>
</dbReference>
<dbReference type="Proteomes" id="UP000799429">
    <property type="component" value="Unassembled WGS sequence"/>
</dbReference>
<feature type="active site" evidence="6">
    <location>
        <position position="289"/>
    </location>
</feature>
<dbReference type="GO" id="GO:0030246">
    <property type="term" value="F:carbohydrate binding"/>
    <property type="evidence" value="ECO:0007669"/>
    <property type="project" value="UniProtKB-UniRule"/>
</dbReference>
<reference evidence="9" key="1">
    <citation type="journal article" date="2020" name="Stud. Mycol.">
        <title>101 Dothideomycetes genomes: a test case for predicting lifestyles and emergence of pathogens.</title>
        <authorList>
            <person name="Haridas S."/>
            <person name="Albert R."/>
            <person name="Binder M."/>
            <person name="Bloem J."/>
            <person name="Labutti K."/>
            <person name="Salamov A."/>
            <person name="Andreopoulos B."/>
            <person name="Baker S."/>
            <person name="Barry K."/>
            <person name="Bills G."/>
            <person name="Bluhm B."/>
            <person name="Cannon C."/>
            <person name="Castanera R."/>
            <person name="Culley D."/>
            <person name="Daum C."/>
            <person name="Ezra D."/>
            <person name="Gonzalez J."/>
            <person name="Henrissat B."/>
            <person name="Kuo A."/>
            <person name="Liang C."/>
            <person name="Lipzen A."/>
            <person name="Lutzoni F."/>
            <person name="Magnuson J."/>
            <person name="Mondo S."/>
            <person name="Nolan M."/>
            <person name="Ohm R."/>
            <person name="Pangilinan J."/>
            <person name="Park H.-J."/>
            <person name="Ramirez L."/>
            <person name="Alfaro M."/>
            <person name="Sun H."/>
            <person name="Tritt A."/>
            <person name="Yoshinaga Y."/>
            <person name="Zwiers L.-H."/>
            <person name="Turgeon B."/>
            <person name="Goodwin S."/>
            <person name="Spatafora J."/>
            <person name="Crous P."/>
            <person name="Grigoriev I."/>
        </authorList>
    </citation>
    <scope>NUCLEOTIDE SEQUENCE</scope>
    <source>
        <strain evidence="9">CBS 101060</strain>
    </source>
</reference>
<evidence type="ECO:0000256" key="1">
    <source>
        <dbReference type="ARBA" id="ARBA00001096"/>
    </source>
</evidence>
<dbReference type="EC" id="5.1.3.15" evidence="3 5"/>
<evidence type="ECO:0000256" key="2">
    <source>
        <dbReference type="ARBA" id="ARBA00005866"/>
    </source>
</evidence>
<feature type="compositionally biased region" description="Polar residues" evidence="8">
    <location>
        <begin position="12"/>
        <end position="25"/>
    </location>
</feature>
<evidence type="ECO:0000313" key="10">
    <source>
        <dbReference type="Proteomes" id="UP000799429"/>
    </source>
</evidence>